<dbReference type="AlphaFoldDB" id="A0A1E3PIF5"/>
<feature type="region of interest" description="Disordered" evidence="1">
    <location>
        <begin position="104"/>
        <end position="136"/>
    </location>
</feature>
<gene>
    <name evidence="3" type="ORF">NADFUDRAFT_46927</name>
</gene>
<evidence type="ECO:0000256" key="1">
    <source>
        <dbReference type="SAM" id="MobiDB-lite"/>
    </source>
</evidence>
<keyword evidence="2" id="KW-0472">Membrane</keyword>
<dbReference type="EMBL" id="KV454410">
    <property type="protein sequence ID" value="ODQ65195.1"/>
    <property type="molecule type" value="Genomic_DNA"/>
</dbReference>
<name>A0A1E3PIF5_9ASCO</name>
<keyword evidence="4" id="KW-1185">Reference proteome</keyword>
<feature type="compositionally biased region" description="Polar residues" evidence="1">
    <location>
        <begin position="118"/>
        <end position="135"/>
    </location>
</feature>
<keyword evidence="2" id="KW-1133">Transmembrane helix</keyword>
<sequence length="186" mass="20041">MAWLYLILQSIFIASFPILVGSLFTHYLLKSKVTSPIPQGREPCSPLRRISPVPTPLKSSSIAICPINPDSLDISGVPVVSPDIETVTRTFMSKPSKIGVTRQTIGKSPIRHTDTARSKNGSTAGQQSVSTNYDASQAVEKSHQLASCLNSSPTVANKQFSKGKNVLFALNLAPKKSLKAAQPQRL</sequence>
<organism evidence="3 4">
    <name type="scientific">Nadsonia fulvescens var. elongata DSM 6958</name>
    <dbReference type="NCBI Taxonomy" id="857566"/>
    <lineage>
        <taxon>Eukaryota</taxon>
        <taxon>Fungi</taxon>
        <taxon>Dikarya</taxon>
        <taxon>Ascomycota</taxon>
        <taxon>Saccharomycotina</taxon>
        <taxon>Dipodascomycetes</taxon>
        <taxon>Dipodascales</taxon>
        <taxon>Dipodascales incertae sedis</taxon>
        <taxon>Nadsonia</taxon>
    </lineage>
</organism>
<protein>
    <submittedName>
        <fullName evidence="3">Uncharacterized protein</fullName>
    </submittedName>
</protein>
<reference evidence="3 4" key="1">
    <citation type="journal article" date="2016" name="Proc. Natl. Acad. Sci. U.S.A.">
        <title>Comparative genomics of biotechnologically important yeasts.</title>
        <authorList>
            <person name="Riley R."/>
            <person name="Haridas S."/>
            <person name="Wolfe K.H."/>
            <person name="Lopes M.R."/>
            <person name="Hittinger C.T."/>
            <person name="Goeker M."/>
            <person name="Salamov A.A."/>
            <person name="Wisecaver J.H."/>
            <person name="Long T.M."/>
            <person name="Calvey C.H."/>
            <person name="Aerts A.L."/>
            <person name="Barry K.W."/>
            <person name="Choi C."/>
            <person name="Clum A."/>
            <person name="Coughlan A.Y."/>
            <person name="Deshpande S."/>
            <person name="Douglass A.P."/>
            <person name="Hanson S.J."/>
            <person name="Klenk H.-P."/>
            <person name="LaButti K.M."/>
            <person name="Lapidus A."/>
            <person name="Lindquist E.A."/>
            <person name="Lipzen A.M."/>
            <person name="Meier-Kolthoff J.P."/>
            <person name="Ohm R.A."/>
            <person name="Otillar R.P."/>
            <person name="Pangilinan J.L."/>
            <person name="Peng Y."/>
            <person name="Rokas A."/>
            <person name="Rosa C.A."/>
            <person name="Scheuner C."/>
            <person name="Sibirny A.A."/>
            <person name="Slot J.C."/>
            <person name="Stielow J.B."/>
            <person name="Sun H."/>
            <person name="Kurtzman C.P."/>
            <person name="Blackwell M."/>
            <person name="Grigoriev I.V."/>
            <person name="Jeffries T.W."/>
        </authorList>
    </citation>
    <scope>NUCLEOTIDE SEQUENCE [LARGE SCALE GENOMIC DNA]</scope>
    <source>
        <strain evidence="3 4">DSM 6958</strain>
    </source>
</reference>
<evidence type="ECO:0000256" key="2">
    <source>
        <dbReference type="SAM" id="Phobius"/>
    </source>
</evidence>
<proteinExistence type="predicted"/>
<evidence type="ECO:0000313" key="3">
    <source>
        <dbReference type="EMBL" id="ODQ65195.1"/>
    </source>
</evidence>
<accession>A0A1E3PIF5</accession>
<feature type="non-terminal residue" evidence="3">
    <location>
        <position position="186"/>
    </location>
</feature>
<evidence type="ECO:0000313" key="4">
    <source>
        <dbReference type="Proteomes" id="UP000095009"/>
    </source>
</evidence>
<feature type="transmembrane region" description="Helical" evidence="2">
    <location>
        <begin position="6"/>
        <end position="29"/>
    </location>
</feature>
<keyword evidence="2" id="KW-0812">Transmembrane</keyword>
<dbReference type="Proteomes" id="UP000095009">
    <property type="component" value="Unassembled WGS sequence"/>
</dbReference>